<dbReference type="Proteomes" id="UP000694383">
    <property type="component" value="Unplaced"/>
</dbReference>
<proteinExistence type="predicted"/>
<dbReference type="GeneTree" id="ENSGT00940000163873"/>
<sequence>TVFLIVPHCSSVFLTVPLFGFPVQDCSDCRAKGKVSCQKCDGKGYKACSSCDGSGRRDDGDCPNCSASGKDRCVSCSGTGQRKCGACDGRGRLLSYIKLKVEWANHVDDHVVQDRSGLKPDDLQSVSGKELFKNSVYMVYPLLGFPDPAISEASERLIREHQSKFAQNSRILQQRQTVELIPVTKVSYQWKGHAYSFTIYGSERKVRADDYPETCVCCVIL</sequence>
<evidence type="ECO:0000256" key="1">
    <source>
        <dbReference type="SAM" id="SignalP"/>
    </source>
</evidence>
<organism evidence="2 3">
    <name type="scientific">Oryzias sinensis</name>
    <name type="common">Chinese medaka</name>
    <dbReference type="NCBI Taxonomy" id="183150"/>
    <lineage>
        <taxon>Eukaryota</taxon>
        <taxon>Metazoa</taxon>
        <taxon>Chordata</taxon>
        <taxon>Craniata</taxon>
        <taxon>Vertebrata</taxon>
        <taxon>Euteleostomi</taxon>
        <taxon>Actinopterygii</taxon>
        <taxon>Neopterygii</taxon>
        <taxon>Teleostei</taxon>
        <taxon>Neoteleostei</taxon>
        <taxon>Acanthomorphata</taxon>
        <taxon>Ovalentaria</taxon>
        <taxon>Atherinomorphae</taxon>
        <taxon>Beloniformes</taxon>
        <taxon>Adrianichthyidae</taxon>
        <taxon>Oryziinae</taxon>
        <taxon>Oryzias</taxon>
    </lineage>
</organism>
<protein>
    <recommendedName>
        <fullName evidence="4">Protein SSUH2 homolog</fullName>
    </recommendedName>
</protein>
<dbReference type="Ensembl" id="ENSOSIT00000019488.1">
    <property type="protein sequence ID" value="ENSOSIP00000018453.1"/>
    <property type="gene ID" value="ENSOSIG00000010021.1"/>
</dbReference>
<feature type="chain" id="PRO_5034475314" description="Protein SSUH2 homolog" evidence="1">
    <location>
        <begin position="21"/>
        <end position="221"/>
    </location>
</feature>
<evidence type="ECO:0000313" key="2">
    <source>
        <dbReference type="Ensembl" id="ENSOSIP00000018453.1"/>
    </source>
</evidence>
<dbReference type="PANTHER" id="PTHR48465">
    <property type="entry name" value="PROTEIN SSUH2 HOMOLOG"/>
    <property type="match status" value="1"/>
</dbReference>
<dbReference type="AlphaFoldDB" id="A0A8C7XTR5"/>
<dbReference type="PANTHER" id="PTHR48465:SF1">
    <property type="entry name" value="PROTEIN SSUH2 HOMOLOG"/>
    <property type="match status" value="1"/>
</dbReference>
<reference evidence="2" key="1">
    <citation type="submission" date="2025-08" db="UniProtKB">
        <authorList>
            <consortium name="Ensembl"/>
        </authorList>
    </citation>
    <scope>IDENTIFICATION</scope>
</reference>
<accession>A0A8C7XTR5</accession>
<dbReference type="InterPro" id="IPR052789">
    <property type="entry name" value="SSUH2_homolog"/>
</dbReference>
<name>A0A8C7XTR5_9TELE</name>
<evidence type="ECO:0008006" key="4">
    <source>
        <dbReference type="Google" id="ProtNLM"/>
    </source>
</evidence>
<reference evidence="2" key="2">
    <citation type="submission" date="2025-09" db="UniProtKB">
        <authorList>
            <consortium name="Ensembl"/>
        </authorList>
    </citation>
    <scope>IDENTIFICATION</scope>
</reference>
<keyword evidence="1" id="KW-0732">Signal</keyword>
<keyword evidence="3" id="KW-1185">Reference proteome</keyword>
<feature type="signal peptide" evidence="1">
    <location>
        <begin position="1"/>
        <end position="20"/>
    </location>
</feature>
<evidence type="ECO:0000313" key="3">
    <source>
        <dbReference type="Proteomes" id="UP000694383"/>
    </source>
</evidence>